<accession>A0A812H5U8</accession>
<dbReference type="PANTHER" id="PTHR10211">
    <property type="entry name" value="DEOXYRIBODIPYRIMIDINE PHOTOLYASE"/>
    <property type="match status" value="1"/>
</dbReference>
<dbReference type="InterPro" id="IPR052219">
    <property type="entry name" value="Photolyase_Class-2"/>
</dbReference>
<dbReference type="Pfam" id="PF00875">
    <property type="entry name" value="DNA_photolyase"/>
    <property type="match status" value="1"/>
</dbReference>
<feature type="domain" description="Photolyase/cryptochrome alpha/beta" evidence="1">
    <location>
        <begin position="1"/>
        <end position="76"/>
    </location>
</feature>
<dbReference type="EMBL" id="CAJNDS010000073">
    <property type="protein sequence ID" value="CAE6944466.1"/>
    <property type="molecule type" value="Genomic_DNA"/>
</dbReference>
<dbReference type="SUPFAM" id="SSF52425">
    <property type="entry name" value="Cryptochrome/photolyase, N-terminal domain"/>
    <property type="match status" value="1"/>
</dbReference>
<sequence>MLRSRDQRAHDNWALIKAQDLALEKKASLHVCFCLVPKFLDATLRHFDFMLQGLAAGSAIASGSLRQYSVDRVRNH</sequence>
<dbReference type="InterPro" id="IPR006050">
    <property type="entry name" value="DNA_photolyase_N"/>
</dbReference>
<proteinExistence type="predicted"/>
<evidence type="ECO:0000313" key="2">
    <source>
        <dbReference type="EMBL" id="CAE6944466.1"/>
    </source>
</evidence>
<organism evidence="2 3">
    <name type="scientific">Symbiodinium natans</name>
    <dbReference type="NCBI Taxonomy" id="878477"/>
    <lineage>
        <taxon>Eukaryota</taxon>
        <taxon>Sar</taxon>
        <taxon>Alveolata</taxon>
        <taxon>Dinophyceae</taxon>
        <taxon>Suessiales</taxon>
        <taxon>Symbiodiniaceae</taxon>
        <taxon>Symbiodinium</taxon>
    </lineage>
</organism>
<dbReference type="InterPro" id="IPR036155">
    <property type="entry name" value="Crypto/Photolyase_N_sf"/>
</dbReference>
<dbReference type="OrthoDB" id="496749at2759"/>
<dbReference type="Proteomes" id="UP000604046">
    <property type="component" value="Unassembled WGS sequence"/>
</dbReference>
<gene>
    <name evidence="2" type="primary">phr</name>
    <name evidence="2" type="ORF">SNAT2548_LOCUS1340</name>
</gene>
<dbReference type="GO" id="GO:0003904">
    <property type="term" value="F:deoxyribodipyrimidine photo-lyase activity"/>
    <property type="evidence" value="ECO:0007669"/>
    <property type="project" value="TreeGrafter"/>
</dbReference>
<dbReference type="AlphaFoldDB" id="A0A812H5U8"/>
<keyword evidence="3" id="KW-1185">Reference proteome</keyword>
<dbReference type="PROSITE" id="PS51645">
    <property type="entry name" value="PHR_CRY_ALPHA_BETA"/>
    <property type="match status" value="1"/>
</dbReference>
<reference evidence="2" key="1">
    <citation type="submission" date="2021-02" db="EMBL/GenBank/DDBJ databases">
        <authorList>
            <person name="Dougan E. K."/>
            <person name="Rhodes N."/>
            <person name="Thang M."/>
            <person name="Chan C."/>
        </authorList>
    </citation>
    <scope>NUCLEOTIDE SEQUENCE</scope>
</reference>
<dbReference type="PANTHER" id="PTHR10211:SF0">
    <property type="entry name" value="DEOXYRIBODIPYRIMIDINE PHOTO-LYASE"/>
    <property type="match status" value="1"/>
</dbReference>
<comment type="caution">
    <text evidence="2">The sequence shown here is derived from an EMBL/GenBank/DDBJ whole genome shotgun (WGS) entry which is preliminary data.</text>
</comment>
<evidence type="ECO:0000313" key="3">
    <source>
        <dbReference type="Proteomes" id="UP000604046"/>
    </source>
</evidence>
<evidence type="ECO:0000259" key="1">
    <source>
        <dbReference type="PROSITE" id="PS51645"/>
    </source>
</evidence>
<dbReference type="InterPro" id="IPR014729">
    <property type="entry name" value="Rossmann-like_a/b/a_fold"/>
</dbReference>
<dbReference type="Gene3D" id="3.40.50.620">
    <property type="entry name" value="HUPs"/>
    <property type="match status" value="1"/>
</dbReference>
<protein>
    <submittedName>
        <fullName evidence="2">Phr protein</fullName>
    </submittedName>
</protein>
<dbReference type="GO" id="GO:0000719">
    <property type="term" value="P:photoreactive repair"/>
    <property type="evidence" value="ECO:0007669"/>
    <property type="project" value="TreeGrafter"/>
</dbReference>
<name>A0A812H5U8_9DINO</name>